<gene>
    <name evidence="1" type="ORF">ACFSXZ_00925</name>
</gene>
<evidence type="ECO:0000313" key="1">
    <source>
        <dbReference type="EMBL" id="MFD2414889.1"/>
    </source>
</evidence>
<accession>A0ABW5FJI9</accession>
<comment type="caution">
    <text evidence="1">The sequence shown here is derived from an EMBL/GenBank/DDBJ whole genome shotgun (WGS) entry which is preliminary data.</text>
</comment>
<sequence length="158" mass="16594">MRGTRIPGSETARFRENRYANHGQGQAVHVSPLPAEIVEPFSLSAGTAALDLACGGGADSLGLTHRGWQVVAVDIAAGAGVARRAEIEGLAGQVRVEAQDLSRSVPDEAYGELRLDEAGWIPVRWDCPQRKATGTNGETAIVTDHALLVQSTLAGDVL</sequence>
<dbReference type="Proteomes" id="UP001597417">
    <property type="component" value="Unassembled WGS sequence"/>
</dbReference>
<dbReference type="RefSeq" id="WP_378260175.1">
    <property type="nucleotide sequence ID" value="NZ_JBHUKR010000002.1"/>
</dbReference>
<protein>
    <recommendedName>
        <fullName evidence="3">Methyltransferase domain-containing protein</fullName>
    </recommendedName>
</protein>
<proteinExistence type="predicted"/>
<organism evidence="1 2">
    <name type="scientific">Amycolatopsis pigmentata</name>
    <dbReference type="NCBI Taxonomy" id="450801"/>
    <lineage>
        <taxon>Bacteria</taxon>
        <taxon>Bacillati</taxon>
        <taxon>Actinomycetota</taxon>
        <taxon>Actinomycetes</taxon>
        <taxon>Pseudonocardiales</taxon>
        <taxon>Pseudonocardiaceae</taxon>
        <taxon>Amycolatopsis</taxon>
    </lineage>
</organism>
<dbReference type="SUPFAM" id="SSF53335">
    <property type="entry name" value="S-adenosyl-L-methionine-dependent methyltransferases"/>
    <property type="match status" value="1"/>
</dbReference>
<reference evidence="2" key="1">
    <citation type="journal article" date="2019" name="Int. J. Syst. Evol. Microbiol.">
        <title>The Global Catalogue of Microorganisms (GCM) 10K type strain sequencing project: providing services to taxonomists for standard genome sequencing and annotation.</title>
        <authorList>
            <consortium name="The Broad Institute Genomics Platform"/>
            <consortium name="The Broad Institute Genome Sequencing Center for Infectious Disease"/>
            <person name="Wu L."/>
            <person name="Ma J."/>
        </authorList>
    </citation>
    <scope>NUCLEOTIDE SEQUENCE [LARGE SCALE GENOMIC DNA]</scope>
    <source>
        <strain evidence="2">CGMCC 4.7645</strain>
    </source>
</reference>
<evidence type="ECO:0000313" key="2">
    <source>
        <dbReference type="Proteomes" id="UP001597417"/>
    </source>
</evidence>
<dbReference type="Gene3D" id="3.40.50.150">
    <property type="entry name" value="Vaccinia Virus protein VP39"/>
    <property type="match status" value="1"/>
</dbReference>
<keyword evidence="2" id="KW-1185">Reference proteome</keyword>
<dbReference type="EMBL" id="JBHUKR010000002">
    <property type="protein sequence ID" value="MFD2414889.1"/>
    <property type="molecule type" value="Genomic_DNA"/>
</dbReference>
<dbReference type="InterPro" id="IPR029063">
    <property type="entry name" value="SAM-dependent_MTases_sf"/>
</dbReference>
<name>A0ABW5FJI9_9PSEU</name>
<evidence type="ECO:0008006" key="3">
    <source>
        <dbReference type="Google" id="ProtNLM"/>
    </source>
</evidence>